<comment type="subcellular location">
    <subcellularLocation>
        <location evidence="1 9">Mitochondrion inner membrane</location>
        <topology evidence="1 9">Multi-pass membrane protein</topology>
    </subcellularLocation>
</comment>
<dbReference type="PANTHER" id="PTHR14154">
    <property type="entry name" value="UPF0041 BRAIN PROTEIN 44-RELATED"/>
    <property type="match status" value="1"/>
</dbReference>
<evidence type="ECO:0000256" key="8">
    <source>
        <dbReference type="ARBA" id="ARBA00023136"/>
    </source>
</evidence>
<proteinExistence type="inferred from homology"/>
<keyword evidence="5 9" id="KW-0999">Mitochondrion inner membrane</keyword>
<evidence type="ECO:0000256" key="7">
    <source>
        <dbReference type="ARBA" id="ARBA00023128"/>
    </source>
</evidence>
<dbReference type="OrthoDB" id="869189at2759"/>
<evidence type="ECO:0000256" key="3">
    <source>
        <dbReference type="ARBA" id="ARBA00022448"/>
    </source>
</evidence>
<dbReference type="GO" id="GO:0005743">
    <property type="term" value="C:mitochondrial inner membrane"/>
    <property type="evidence" value="ECO:0007669"/>
    <property type="project" value="UniProtKB-SubCell"/>
</dbReference>
<dbReference type="EMBL" id="OUUW01000008">
    <property type="protein sequence ID" value="SPP83877.1"/>
    <property type="molecule type" value="Genomic_DNA"/>
</dbReference>
<dbReference type="OMA" id="FWAPIVK"/>
<evidence type="ECO:0000313" key="10">
    <source>
        <dbReference type="EMBL" id="SPP83877.1"/>
    </source>
</evidence>
<evidence type="ECO:0000256" key="1">
    <source>
        <dbReference type="ARBA" id="ARBA00004448"/>
    </source>
</evidence>
<gene>
    <name evidence="10" type="ORF">DGUA_6G016366</name>
</gene>
<keyword evidence="7 9" id="KW-0496">Mitochondrion</keyword>
<protein>
    <recommendedName>
        <fullName evidence="9">Mitochondrial pyruvate carrier</fullName>
    </recommendedName>
</protein>
<dbReference type="AlphaFoldDB" id="A0A3B0JNS1"/>
<dbReference type="Pfam" id="PF03650">
    <property type="entry name" value="MPC"/>
    <property type="match status" value="1"/>
</dbReference>
<evidence type="ECO:0000256" key="9">
    <source>
        <dbReference type="RuleBase" id="RU363100"/>
    </source>
</evidence>
<keyword evidence="4" id="KW-0812">Transmembrane</keyword>
<evidence type="ECO:0000256" key="5">
    <source>
        <dbReference type="ARBA" id="ARBA00022792"/>
    </source>
</evidence>
<evidence type="ECO:0000256" key="4">
    <source>
        <dbReference type="ARBA" id="ARBA00022692"/>
    </source>
</evidence>
<dbReference type="STRING" id="7266.A0A3B0JNS1"/>
<comment type="function">
    <text evidence="9">Mediates the uptake of pyruvate into mitochondria.</text>
</comment>
<name>A0A3B0JNS1_DROGU</name>
<organism evidence="10 11">
    <name type="scientific">Drosophila guanche</name>
    <name type="common">Fruit fly</name>
    <dbReference type="NCBI Taxonomy" id="7266"/>
    <lineage>
        <taxon>Eukaryota</taxon>
        <taxon>Metazoa</taxon>
        <taxon>Ecdysozoa</taxon>
        <taxon>Arthropoda</taxon>
        <taxon>Hexapoda</taxon>
        <taxon>Insecta</taxon>
        <taxon>Pterygota</taxon>
        <taxon>Neoptera</taxon>
        <taxon>Endopterygota</taxon>
        <taxon>Diptera</taxon>
        <taxon>Brachycera</taxon>
        <taxon>Muscomorpha</taxon>
        <taxon>Ephydroidea</taxon>
        <taxon>Drosophilidae</taxon>
        <taxon>Drosophila</taxon>
        <taxon>Sophophora</taxon>
    </lineage>
</organism>
<sequence length="148" mass="16187">MPPKPPAAALASVAKGLGLHSKVYNGLIGVCDKFVPHKMRPLWMHPAGPKTIFFWAPIVKWGLVIAGLSDLTRPADTISPNGCLALGATNLIWTRYALVIIPKNYSLFAVNLFVSLTQLFQLGRACNYKFEQSKLQKAAAEKPAIMQQ</sequence>
<keyword evidence="11" id="KW-1185">Reference proteome</keyword>
<keyword evidence="6" id="KW-1133">Transmembrane helix</keyword>
<evidence type="ECO:0000256" key="6">
    <source>
        <dbReference type="ARBA" id="ARBA00022989"/>
    </source>
</evidence>
<keyword evidence="8" id="KW-0472">Membrane</keyword>
<keyword evidence="3 9" id="KW-0813">Transport</keyword>
<dbReference type="InterPro" id="IPR005336">
    <property type="entry name" value="MPC"/>
</dbReference>
<evidence type="ECO:0000313" key="11">
    <source>
        <dbReference type="Proteomes" id="UP000268350"/>
    </source>
</evidence>
<dbReference type="GO" id="GO:0006850">
    <property type="term" value="P:pyruvate import into mitochondria"/>
    <property type="evidence" value="ECO:0007669"/>
    <property type="project" value="InterPro"/>
</dbReference>
<keyword evidence="10" id="KW-0670">Pyruvate</keyword>
<accession>A0A3B0JNS1</accession>
<reference evidence="11" key="1">
    <citation type="submission" date="2018-01" db="EMBL/GenBank/DDBJ databases">
        <authorList>
            <person name="Alioto T."/>
            <person name="Alioto T."/>
        </authorList>
    </citation>
    <scope>NUCLEOTIDE SEQUENCE [LARGE SCALE GENOMIC DNA]</scope>
</reference>
<dbReference type="Proteomes" id="UP000268350">
    <property type="component" value="Unassembled WGS sequence"/>
</dbReference>
<comment type="similarity">
    <text evidence="2 9">Belongs to the mitochondrial pyruvate carrier (MPC) (TC 2.A.105) family.</text>
</comment>
<evidence type="ECO:0000256" key="2">
    <source>
        <dbReference type="ARBA" id="ARBA00006416"/>
    </source>
</evidence>